<evidence type="ECO:0000256" key="2">
    <source>
        <dbReference type="ARBA" id="ARBA00023004"/>
    </source>
</evidence>
<evidence type="ECO:0000256" key="3">
    <source>
        <dbReference type="ARBA" id="ARBA00037882"/>
    </source>
</evidence>
<dbReference type="Proteomes" id="UP001501456">
    <property type="component" value="Unassembled WGS sequence"/>
</dbReference>
<proteinExistence type="predicted"/>
<sequence length="382" mass="45038">MALSTRYQQIRQETRSFCKHLTIEDFSIQVVQFASPAKWHLAHTTWFFETFILKTYSDNYKVFDDDFNFLFNSYYNNVGSRILQANRGNMSRPSIDKVFEYRSYVDKHMITLLNTTTNKRLLDLVTLGLNHEQQHQELLVTDVKYMLGHNPLFPVFNADYNLVNDYNINNALVTIKAGNYTIGHQGDDFCYDNELGVHQVYLNDFEIHNHLVTNGEYLEFMNSGAYSDFNLWLDEGWTWVNQNNIKAPLYWHKKDDEWYQYTLAGLQKVDPLALVSHVSFFEAQAFAEWKGMRLPTEFEWEIASQKFEWGKRWEWTNSAYLPYPNFVKENGAVGEYNGKFMSSKMVLRGASVATSKNHSRPTYRNFFNPAQRWQYTGIRLVK</sequence>
<evidence type="ECO:0000313" key="7">
    <source>
        <dbReference type="Proteomes" id="UP001501456"/>
    </source>
</evidence>
<dbReference type="PANTHER" id="PTHR23150:SF36">
    <property type="entry name" value="HERCYNINE OXYGENASE"/>
    <property type="match status" value="1"/>
</dbReference>
<comment type="caution">
    <text evidence="6">The sequence shown here is derived from an EMBL/GenBank/DDBJ whole genome shotgun (WGS) entry which is preliminary data.</text>
</comment>
<feature type="domain" description="DinB-like" evidence="5">
    <location>
        <begin position="7"/>
        <end position="136"/>
    </location>
</feature>
<dbReference type="Pfam" id="PF03781">
    <property type="entry name" value="FGE-sulfatase"/>
    <property type="match status" value="1"/>
</dbReference>
<evidence type="ECO:0000259" key="4">
    <source>
        <dbReference type="Pfam" id="PF03781"/>
    </source>
</evidence>
<dbReference type="Pfam" id="PF12867">
    <property type="entry name" value="DinB_2"/>
    <property type="match status" value="1"/>
</dbReference>
<dbReference type="InterPro" id="IPR016187">
    <property type="entry name" value="CTDL_fold"/>
</dbReference>
<dbReference type="NCBIfam" id="TIGR03440">
    <property type="entry name" value="egtB_TIGR03440"/>
    <property type="match status" value="1"/>
</dbReference>
<keyword evidence="1" id="KW-0560">Oxidoreductase</keyword>
<dbReference type="InterPro" id="IPR024775">
    <property type="entry name" value="DinB-like"/>
</dbReference>
<dbReference type="SUPFAM" id="SSF56436">
    <property type="entry name" value="C-type lectin-like"/>
    <property type="match status" value="1"/>
</dbReference>
<evidence type="ECO:0000313" key="6">
    <source>
        <dbReference type="EMBL" id="GAA3783528.1"/>
    </source>
</evidence>
<reference evidence="7" key="1">
    <citation type="journal article" date="2019" name="Int. J. Syst. Evol. Microbiol.">
        <title>The Global Catalogue of Microorganisms (GCM) 10K type strain sequencing project: providing services to taxonomists for standard genome sequencing and annotation.</title>
        <authorList>
            <consortium name="The Broad Institute Genomics Platform"/>
            <consortium name="The Broad Institute Genome Sequencing Center for Infectious Disease"/>
            <person name="Wu L."/>
            <person name="Ma J."/>
        </authorList>
    </citation>
    <scope>NUCLEOTIDE SEQUENCE [LARGE SCALE GENOMIC DNA]</scope>
    <source>
        <strain evidence="7">JCM 17525</strain>
    </source>
</reference>
<accession>A0ABP7H3S7</accession>
<name>A0ABP7H3S7_9FLAO</name>
<evidence type="ECO:0000259" key="5">
    <source>
        <dbReference type="Pfam" id="PF12867"/>
    </source>
</evidence>
<keyword evidence="2" id="KW-0408">Iron</keyword>
<feature type="domain" description="Sulfatase-modifying factor enzyme-like" evidence="4">
    <location>
        <begin position="171"/>
        <end position="319"/>
    </location>
</feature>
<keyword evidence="7" id="KW-1185">Reference proteome</keyword>
<dbReference type="EMBL" id="BAABBI010000001">
    <property type="protein sequence ID" value="GAA3783528.1"/>
    <property type="molecule type" value="Genomic_DNA"/>
</dbReference>
<dbReference type="InterPro" id="IPR051043">
    <property type="entry name" value="Sulfatase_Mod_Factor_Kinase"/>
</dbReference>
<comment type="pathway">
    <text evidence="3">Amino-acid biosynthesis; ergothioneine biosynthesis.</text>
</comment>
<organism evidence="6 7">
    <name type="scientific">Corallibacter vietnamensis</name>
    <dbReference type="NCBI Taxonomy" id="904130"/>
    <lineage>
        <taxon>Bacteria</taxon>
        <taxon>Pseudomonadati</taxon>
        <taxon>Bacteroidota</taxon>
        <taxon>Flavobacteriia</taxon>
        <taxon>Flavobacteriales</taxon>
        <taxon>Flavobacteriaceae</taxon>
        <taxon>Corallibacter</taxon>
    </lineage>
</organism>
<dbReference type="InterPro" id="IPR042095">
    <property type="entry name" value="SUMF_sf"/>
</dbReference>
<gene>
    <name evidence="6" type="primary">egtB</name>
    <name evidence="6" type="ORF">GCM10022271_14810</name>
</gene>
<dbReference type="InterPro" id="IPR005532">
    <property type="entry name" value="SUMF_dom"/>
</dbReference>
<dbReference type="InterPro" id="IPR017806">
    <property type="entry name" value="EgtB"/>
</dbReference>
<dbReference type="Gene3D" id="3.90.1580.10">
    <property type="entry name" value="paralog of FGE (formylglycine-generating enzyme)"/>
    <property type="match status" value="2"/>
</dbReference>
<dbReference type="RefSeq" id="WP_344728893.1">
    <property type="nucleotide sequence ID" value="NZ_BAABBI010000001.1"/>
</dbReference>
<evidence type="ECO:0000256" key="1">
    <source>
        <dbReference type="ARBA" id="ARBA00023002"/>
    </source>
</evidence>
<dbReference type="PANTHER" id="PTHR23150">
    <property type="entry name" value="SULFATASE MODIFYING FACTOR 1, 2"/>
    <property type="match status" value="1"/>
</dbReference>
<protein>
    <submittedName>
        <fullName evidence="6">Ergothioneine biosynthesis protein EgtB</fullName>
    </submittedName>
</protein>